<reference evidence="1" key="1">
    <citation type="submission" date="2019-10" db="EMBL/GenBank/DDBJ databases">
        <authorList>
            <consortium name="DOE Joint Genome Institute"/>
            <person name="Kuo A."/>
            <person name="Miyauchi S."/>
            <person name="Kiss E."/>
            <person name="Drula E."/>
            <person name="Kohler A."/>
            <person name="Sanchez-Garcia M."/>
            <person name="Andreopoulos B."/>
            <person name="Barry K.W."/>
            <person name="Bonito G."/>
            <person name="Buee M."/>
            <person name="Carver A."/>
            <person name="Chen C."/>
            <person name="Cichocki N."/>
            <person name="Clum A."/>
            <person name="Culley D."/>
            <person name="Crous P.W."/>
            <person name="Fauchery L."/>
            <person name="Girlanda M."/>
            <person name="Hayes R."/>
            <person name="Keri Z."/>
            <person name="Labutti K."/>
            <person name="Lipzen A."/>
            <person name="Lombard V."/>
            <person name="Magnuson J."/>
            <person name="Maillard F."/>
            <person name="Morin E."/>
            <person name="Murat C."/>
            <person name="Nolan M."/>
            <person name="Ohm R."/>
            <person name="Pangilinan J."/>
            <person name="Pereira M."/>
            <person name="Perotto S."/>
            <person name="Peter M."/>
            <person name="Riley R."/>
            <person name="Sitrit Y."/>
            <person name="Stielow B."/>
            <person name="Szollosi G."/>
            <person name="Zifcakova L."/>
            <person name="Stursova M."/>
            <person name="Spatafora J.W."/>
            <person name="Tedersoo L."/>
            <person name="Vaario L.-M."/>
            <person name="Yamada A."/>
            <person name="Yan M."/>
            <person name="Wang P."/>
            <person name="Xu J."/>
            <person name="Bruns T."/>
            <person name="Baldrian P."/>
            <person name="Vilgalys R."/>
            <person name="Henrissat B."/>
            <person name="Grigoriev I.V."/>
            <person name="Hibbett D."/>
            <person name="Nagy L.G."/>
            <person name="Martin F.M."/>
        </authorList>
    </citation>
    <scope>NUCLEOTIDE SEQUENCE</scope>
    <source>
        <strain evidence="1">P2</strain>
    </source>
</reference>
<evidence type="ECO:0000313" key="2">
    <source>
        <dbReference type="Proteomes" id="UP000886501"/>
    </source>
</evidence>
<protein>
    <submittedName>
        <fullName evidence="1">Uncharacterized protein</fullName>
    </submittedName>
</protein>
<sequence length="236" mass="26665">MSLLQDVLRHQTMDSIERRFDTSHPDSDNSDDELVNVMSIPGTPSLSRPATRPGSPSPGAVSRSSTSKPSNCRAGSDPLRVFPTHLSQRIFGFLDISDLARCARVCKKWCSSQSINYVWFRRYRKENFHDESLPPGKWTRRESKQNWRILYIQSISARESVGSGYTTPNTRSGCQSPREMKEEQWRSEALAVLRPSKGDMREMYKELGGRKSKSKAKVGGTGRVRDKGGLGGHEEW</sequence>
<dbReference type="Proteomes" id="UP000886501">
    <property type="component" value="Unassembled WGS sequence"/>
</dbReference>
<organism evidence="1 2">
    <name type="scientific">Thelephora ganbajun</name>
    <name type="common">Ganba fungus</name>
    <dbReference type="NCBI Taxonomy" id="370292"/>
    <lineage>
        <taxon>Eukaryota</taxon>
        <taxon>Fungi</taxon>
        <taxon>Dikarya</taxon>
        <taxon>Basidiomycota</taxon>
        <taxon>Agaricomycotina</taxon>
        <taxon>Agaricomycetes</taxon>
        <taxon>Thelephorales</taxon>
        <taxon>Thelephoraceae</taxon>
        <taxon>Thelephora</taxon>
    </lineage>
</organism>
<gene>
    <name evidence="1" type="ORF">BDM02DRAFT_3091415</name>
</gene>
<keyword evidence="2" id="KW-1185">Reference proteome</keyword>
<name>A0ACB6ZPQ7_THEGA</name>
<dbReference type="EMBL" id="MU117976">
    <property type="protein sequence ID" value="KAF9651308.1"/>
    <property type="molecule type" value="Genomic_DNA"/>
</dbReference>
<comment type="caution">
    <text evidence="1">The sequence shown here is derived from an EMBL/GenBank/DDBJ whole genome shotgun (WGS) entry which is preliminary data.</text>
</comment>
<evidence type="ECO:0000313" key="1">
    <source>
        <dbReference type="EMBL" id="KAF9651308.1"/>
    </source>
</evidence>
<reference evidence="1" key="2">
    <citation type="journal article" date="2020" name="Nat. Commun.">
        <title>Large-scale genome sequencing of mycorrhizal fungi provides insights into the early evolution of symbiotic traits.</title>
        <authorList>
            <person name="Miyauchi S."/>
            <person name="Kiss E."/>
            <person name="Kuo A."/>
            <person name="Drula E."/>
            <person name="Kohler A."/>
            <person name="Sanchez-Garcia M."/>
            <person name="Morin E."/>
            <person name="Andreopoulos B."/>
            <person name="Barry K.W."/>
            <person name="Bonito G."/>
            <person name="Buee M."/>
            <person name="Carver A."/>
            <person name="Chen C."/>
            <person name="Cichocki N."/>
            <person name="Clum A."/>
            <person name="Culley D."/>
            <person name="Crous P.W."/>
            <person name="Fauchery L."/>
            <person name="Girlanda M."/>
            <person name="Hayes R.D."/>
            <person name="Keri Z."/>
            <person name="LaButti K."/>
            <person name="Lipzen A."/>
            <person name="Lombard V."/>
            <person name="Magnuson J."/>
            <person name="Maillard F."/>
            <person name="Murat C."/>
            <person name="Nolan M."/>
            <person name="Ohm R.A."/>
            <person name="Pangilinan J."/>
            <person name="Pereira M.F."/>
            <person name="Perotto S."/>
            <person name="Peter M."/>
            <person name="Pfister S."/>
            <person name="Riley R."/>
            <person name="Sitrit Y."/>
            <person name="Stielow J.B."/>
            <person name="Szollosi G."/>
            <person name="Zifcakova L."/>
            <person name="Stursova M."/>
            <person name="Spatafora J.W."/>
            <person name="Tedersoo L."/>
            <person name="Vaario L.M."/>
            <person name="Yamada A."/>
            <person name="Yan M."/>
            <person name="Wang P."/>
            <person name="Xu J."/>
            <person name="Bruns T."/>
            <person name="Baldrian P."/>
            <person name="Vilgalys R."/>
            <person name="Dunand C."/>
            <person name="Henrissat B."/>
            <person name="Grigoriev I.V."/>
            <person name="Hibbett D."/>
            <person name="Nagy L.G."/>
            <person name="Martin F.M."/>
        </authorList>
    </citation>
    <scope>NUCLEOTIDE SEQUENCE</scope>
    <source>
        <strain evidence="1">P2</strain>
    </source>
</reference>
<proteinExistence type="predicted"/>
<accession>A0ACB6ZPQ7</accession>